<dbReference type="EMBL" id="UOER01000115">
    <property type="protein sequence ID" value="VAW22017.1"/>
    <property type="molecule type" value="Genomic_DNA"/>
</dbReference>
<feature type="region of interest" description="Disordered" evidence="1">
    <location>
        <begin position="167"/>
        <end position="196"/>
    </location>
</feature>
<evidence type="ECO:0000313" key="2">
    <source>
        <dbReference type="EMBL" id="VAW22017.1"/>
    </source>
</evidence>
<gene>
    <name evidence="2" type="ORF">MNBD_BACTEROID04-64</name>
</gene>
<feature type="compositionally biased region" description="Low complexity" evidence="1">
    <location>
        <begin position="169"/>
        <end position="189"/>
    </location>
</feature>
<protein>
    <submittedName>
        <fullName evidence="2">Uncharacterized protein</fullName>
    </submittedName>
</protein>
<reference evidence="2" key="1">
    <citation type="submission" date="2018-06" db="EMBL/GenBank/DDBJ databases">
        <authorList>
            <person name="Zhirakovskaya E."/>
        </authorList>
    </citation>
    <scope>NUCLEOTIDE SEQUENCE</scope>
</reference>
<evidence type="ECO:0000256" key="1">
    <source>
        <dbReference type="SAM" id="MobiDB-lite"/>
    </source>
</evidence>
<name>A0A3B0U9F7_9ZZZZ</name>
<organism evidence="2">
    <name type="scientific">hydrothermal vent metagenome</name>
    <dbReference type="NCBI Taxonomy" id="652676"/>
    <lineage>
        <taxon>unclassified sequences</taxon>
        <taxon>metagenomes</taxon>
        <taxon>ecological metagenomes</taxon>
    </lineage>
</organism>
<dbReference type="AlphaFoldDB" id="A0A3B0U9F7"/>
<accession>A0A3B0U9F7</accession>
<proteinExistence type="predicted"/>
<sequence length="196" mass="22970">MKSLTSALIFILFFSTTLFSQQRGNHGNSSQQAAQQKIIPENMAGIISYDIDEVIKKLKIKKTPTRNIVSKAISTHNNKINELKTFSYETFDNVKSFLTKKRNEAKLSRDFTILKEARMKANEMLAPIRKKVIAQKNILNATLKKEFSEKQFKKWLKYQQNKLKELKPKNTQQSIQSSQNKQQIQRQRQGMNRRRY</sequence>